<dbReference type="Gene3D" id="3.20.20.80">
    <property type="entry name" value="Glycosidases"/>
    <property type="match status" value="1"/>
</dbReference>
<evidence type="ECO:0000256" key="4">
    <source>
        <dbReference type="RuleBase" id="RU003690"/>
    </source>
</evidence>
<keyword evidence="5" id="KW-0472">Membrane</keyword>
<protein>
    <submittedName>
        <fullName evidence="6">BGLU34 protein</fullName>
    </submittedName>
</protein>
<dbReference type="PANTHER" id="PTHR10353:SF36">
    <property type="entry name" value="LP05116P"/>
    <property type="match status" value="1"/>
</dbReference>
<dbReference type="GO" id="GO:0008422">
    <property type="term" value="F:beta-glucosidase activity"/>
    <property type="evidence" value="ECO:0007669"/>
    <property type="project" value="TreeGrafter"/>
</dbReference>
<dbReference type="PROSITE" id="PS00653">
    <property type="entry name" value="GLYCOSYL_HYDROL_F1_2"/>
    <property type="match status" value="1"/>
</dbReference>
<accession>A0A812JCL1</accession>
<evidence type="ECO:0000313" key="6">
    <source>
        <dbReference type="EMBL" id="CAE7203201.1"/>
    </source>
</evidence>
<dbReference type="InterPro" id="IPR001360">
    <property type="entry name" value="Glyco_hydro_1"/>
</dbReference>
<dbReference type="AlphaFoldDB" id="A0A812JCL1"/>
<comment type="similarity">
    <text evidence="1 4">Belongs to the glycosyl hydrolase 1 family.</text>
</comment>
<dbReference type="PANTHER" id="PTHR10353">
    <property type="entry name" value="GLYCOSYL HYDROLASE"/>
    <property type="match status" value="1"/>
</dbReference>
<keyword evidence="3" id="KW-0326">Glycosidase</keyword>
<evidence type="ECO:0000256" key="5">
    <source>
        <dbReference type="SAM" id="Phobius"/>
    </source>
</evidence>
<name>A0A812JCL1_9DINO</name>
<dbReference type="OrthoDB" id="65569at2759"/>
<proteinExistence type="inferred from homology"/>
<keyword evidence="5" id="KW-1133">Transmembrane helix</keyword>
<evidence type="ECO:0000313" key="7">
    <source>
        <dbReference type="Proteomes" id="UP000604046"/>
    </source>
</evidence>
<dbReference type="Pfam" id="PF00232">
    <property type="entry name" value="Glyco_hydro_1"/>
    <property type="match status" value="1"/>
</dbReference>
<reference evidence="6" key="1">
    <citation type="submission" date="2021-02" db="EMBL/GenBank/DDBJ databases">
        <authorList>
            <person name="Dougan E. K."/>
            <person name="Rhodes N."/>
            <person name="Thang M."/>
            <person name="Chan C."/>
        </authorList>
    </citation>
    <scope>NUCLEOTIDE SEQUENCE</scope>
</reference>
<keyword evidence="2" id="KW-0378">Hydrolase</keyword>
<evidence type="ECO:0000256" key="2">
    <source>
        <dbReference type="ARBA" id="ARBA00022801"/>
    </source>
</evidence>
<keyword evidence="5" id="KW-0812">Transmembrane</keyword>
<dbReference type="InterPro" id="IPR017853">
    <property type="entry name" value="GH"/>
</dbReference>
<dbReference type="EMBL" id="CAJNDS010000407">
    <property type="protein sequence ID" value="CAE7203201.1"/>
    <property type="molecule type" value="Genomic_DNA"/>
</dbReference>
<feature type="transmembrane region" description="Helical" evidence="5">
    <location>
        <begin position="28"/>
        <end position="49"/>
    </location>
</feature>
<gene>
    <name evidence="6" type="primary">BGLU34</name>
    <name evidence="6" type="ORF">SNAT2548_LOCUS6201</name>
</gene>
<dbReference type="SUPFAM" id="SSF51445">
    <property type="entry name" value="(Trans)glycosidases"/>
    <property type="match status" value="1"/>
</dbReference>
<dbReference type="GO" id="GO:0005975">
    <property type="term" value="P:carbohydrate metabolic process"/>
    <property type="evidence" value="ECO:0007669"/>
    <property type="project" value="InterPro"/>
</dbReference>
<dbReference type="Proteomes" id="UP000604046">
    <property type="component" value="Unassembled WGS sequence"/>
</dbReference>
<evidence type="ECO:0000256" key="1">
    <source>
        <dbReference type="ARBA" id="ARBA00010838"/>
    </source>
</evidence>
<dbReference type="PRINTS" id="PR00131">
    <property type="entry name" value="GLHYDRLASE1"/>
</dbReference>
<sequence>MEITEGSASESESSDTTAEKRRRSTRKFLYLGVGVALLLAIILVLVLLLNSPGASNAKCRGFRQCPDYPLPYAFGTWPKTYSYAGSFPEGFVWGVGTAAYQVEGAYNEDGRGASIWDTFTGANTLGMPGANCSYCCQSAPCTPNKNMVGKGATGNVATNSYHMFRTDIALMKSMGLKHYRFSISWPRIFPTGSATGEPNPEAVKWYDTFIDELLAAGMEPYVTLYHWDLPQALLSPPELGAWWARDKDGKPVGQILPNWKHYVDTCFRLFGDRVKVWVTFNEAWSCTKLASGSGKAPGIPPFMNPAVDPYIAGHNILNAHAAAVDIYRRKYQTSQKGRIGITNNQDWREPKTDSVEDVAAAERAVLFQLGWFSEPIFGAGDYPQEMKDIFAALGTALPEFSEAEKALLKGSADFFGLNHYGTGWFAATKEPGWDMTYGTSSEEGFVQGQSTWLYGAGWGLRKLLNWVKRRYNNPEIYVTESGWSVAAQTAEEAANDTQRVMYFANYTSEVLSAILEDGVDVRGYFAWSLLDNFEWEMGYPIRFGTTFVDYDLGLDPNAPLPNSQVPTPGFQLRRRKDSSCFLEQVWRSNVMTAPSGASCVKPLVFQGRYRDTTQPGCKRVLDVYKPPTSGSISGTRPGPGRTACNNVTDIPYGPAMVTISGSTVVCTDCRTQSSQGFWSAGSLGIEWDDGALWVKDL</sequence>
<comment type="caution">
    <text evidence="6">The sequence shown here is derived from an EMBL/GenBank/DDBJ whole genome shotgun (WGS) entry which is preliminary data.</text>
</comment>
<evidence type="ECO:0000256" key="3">
    <source>
        <dbReference type="ARBA" id="ARBA00023295"/>
    </source>
</evidence>
<dbReference type="InterPro" id="IPR033132">
    <property type="entry name" value="GH_1_N_CS"/>
</dbReference>
<keyword evidence="7" id="KW-1185">Reference proteome</keyword>
<organism evidence="6 7">
    <name type="scientific">Symbiodinium natans</name>
    <dbReference type="NCBI Taxonomy" id="878477"/>
    <lineage>
        <taxon>Eukaryota</taxon>
        <taxon>Sar</taxon>
        <taxon>Alveolata</taxon>
        <taxon>Dinophyceae</taxon>
        <taxon>Suessiales</taxon>
        <taxon>Symbiodiniaceae</taxon>
        <taxon>Symbiodinium</taxon>
    </lineage>
</organism>